<sequence>MNNLSVAFYWHFHQPVSSQPDNKILTLPWVRLHLIKDYLDMLKHIQNFPGIYATFNFTPSLFMLIEGYEQNKLTDRQFELFKKDAQTLTIEEKIEILRDFFLANWERMVEPYPRYHSLLLKRGKYIVEDELPTIAKTFTPDEMRDLQIWSNLVWIDPIFRSEIMELYNKEKNFSENDKLRVIELQKKIINATLDEYKRAFASGKIEITTSPLHHPILPLLFDSRNAKICDPNLELDIEFSFPDDARIQIDEGIKIFKRIFGRPPRGFWPPEGGVCKELFPILKKAGIEWIATDEELLARSLRKSFSRDNRGMVNNAELLYQPWQYEDLIIFFRDRTLSNLIYHTYNSYDPEFAARDFVDRIIQLKNSLPPFKKFILPIILDGENPWENYPSDGSRFLDALYENLIKKQISTTTFSKFLKQYKNPARLKTIFPGTWAGANLNAWIKYEEDQKAWKVVADLRKKIVKKNIRDKKVWQRFYILEGSDWFWWFGGQHYAPAVEAFDELFRANAIAIYRWIGEEPPPELFSPIKKATEVPSYQPIDIMTPIIDGRLTHFYEWFNAGYADVKRLGGTRHRFAGVFSMVYCGFNQEFIYIRFDVEGHKPGEYQYKIKFFSPKEIEFNLAEPEGFDCKIDEIGEVAIPRNRIVSGDEHQIEFIMLVIKNGTEIDHTPVLKFNVDLKSVKLNNWLL</sequence>
<dbReference type="Pfam" id="PF03065">
    <property type="entry name" value="Glyco_hydro_57"/>
    <property type="match status" value="1"/>
</dbReference>
<keyword evidence="2 3" id="KW-0119">Carbohydrate metabolism</keyword>
<feature type="domain" description="Glycoside hydrolase family 57 N-terminal" evidence="4">
    <location>
        <begin position="7"/>
        <end position="425"/>
    </location>
</feature>
<evidence type="ECO:0000313" key="5">
    <source>
        <dbReference type="EMBL" id="OPX18383.1"/>
    </source>
</evidence>
<comment type="caution">
    <text evidence="5">The sequence shown here is derived from an EMBL/GenBank/DDBJ whole genome shotgun (WGS) entry which is preliminary data.</text>
</comment>
<evidence type="ECO:0000313" key="6">
    <source>
        <dbReference type="Proteomes" id="UP000191663"/>
    </source>
</evidence>
<protein>
    <recommendedName>
        <fullName evidence="4">Glycoside hydrolase family 57 N-terminal domain-containing protein</fullName>
    </recommendedName>
</protein>
<reference evidence="6" key="1">
    <citation type="submission" date="2017-01" db="EMBL/GenBank/DDBJ databases">
        <title>Novel pathways for hydrocarbon cycling and metabolic interdependencies in hydrothermal sediment communities.</title>
        <authorList>
            <person name="Dombrowski N."/>
            <person name="Seitz K."/>
            <person name="Teske A."/>
            <person name="Baker B."/>
        </authorList>
    </citation>
    <scope>NUCLEOTIDE SEQUENCE [LARGE SCALE GENOMIC DNA]</scope>
</reference>
<accession>A0A1V4QG83</accession>
<dbReference type="GO" id="GO:0005975">
    <property type="term" value="P:carbohydrate metabolic process"/>
    <property type="evidence" value="ECO:0007669"/>
    <property type="project" value="InterPro"/>
</dbReference>
<dbReference type="InterPro" id="IPR004300">
    <property type="entry name" value="Glyco_hydro_57_N"/>
</dbReference>
<dbReference type="EMBL" id="MUKB01000018">
    <property type="protein sequence ID" value="OPX18383.1"/>
    <property type="molecule type" value="Genomic_DNA"/>
</dbReference>
<name>A0A1V4QG83_UNCW3</name>
<evidence type="ECO:0000256" key="2">
    <source>
        <dbReference type="ARBA" id="ARBA00023277"/>
    </source>
</evidence>
<dbReference type="GO" id="GO:0003824">
    <property type="term" value="F:catalytic activity"/>
    <property type="evidence" value="ECO:0007669"/>
    <property type="project" value="InterPro"/>
</dbReference>
<dbReference type="Proteomes" id="UP000191663">
    <property type="component" value="Unassembled WGS sequence"/>
</dbReference>
<proteinExistence type="inferred from homology"/>
<dbReference type="PANTHER" id="PTHR36306">
    <property type="entry name" value="ALPHA-AMYLASE-RELATED-RELATED"/>
    <property type="match status" value="1"/>
</dbReference>
<dbReference type="InterPro" id="IPR027291">
    <property type="entry name" value="Glyco_hydro_38_N_sf"/>
</dbReference>
<dbReference type="SUPFAM" id="SSF88713">
    <property type="entry name" value="Glycoside hydrolase/deacetylase"/>
    <property type="match status" value="1"/>
</dbReference>
<evidence type="ECO:0000259" key="4">
    <source>
        <dbReference type="Pfam" id="PF03065"/>
    </source>
</evidence>
<evidence type="ECO:0000256" key="1">
    <source>
        <dbReference type="ARBA" id="ARBA00006821"/>
    </source>
</evidence>
<dbReference type="Gene3D" id="3.20.110.10">
    <property type="entry name" value="Glycoside hydrolase 38, N terminal domain"/>
    <property type="match status" value="2"/>
</dbReference>
<comment type="similarity">
    <text evidence="1 3">Belongs to the glycosyl hydrolase 57 family.</text>
</comment>
<gene>
    <name evidence="5" type="ORF">BXT86_01440</name>
</gene>
<dbReference type="CDD" id="cd10796">
    <property type="entry name" value="GH57N_APU"/>
    <property type="match status" value="1"/>
</dbReference>
<dbReference type="PANTHER" id="PTHR36306:SF1">
    <property type="entry name" value="ALPHA-AMYLASE-RELATED"/>
    <property type="match status" value="1"/>
</dbReference>
<dbReference type="InterPro" id="IPR011330">
    <property type="entry name" value="Glyco_hydro/deAcase_b/a-brl"/>
</dbReference>
<dbReference type="InterPro" id="IPR052046">
    <property type="entry name" value="GH57_Enzymes"/>
</dbReference>
<dbReference type="AlphaFoldDB" id="A0A1V4QG83"/>
<evidence type="ECO:0000256" key="3">
    <source>
        <dbReference type="RuleBase" id="RU361196"/>
    </source>
</evidence>
<organism evidence="5 6">
    <name type="scientific">candidate division WOR-3 bacterium 4484_100</name>
    <dbReference type="NCBI Taxonomy" id="1936077"/>
    <lineage>
        <taxon>Bacteria</taxon>
        <taxon>Bacteria division WOR-3</taxon>
    </lineage>
</organism>